<gene>
    <name evidence="2" type="ORF">J2Z44_003684</name>
</gene>
<reference evidence="2 3" key="1">
    <citation type="submission" date="2021-03" db="EMBL/GenBank/DDBJ databases">
        <title>Genomic Encyclopedia of Type Strains, Phase IV (KMG-IV): sequencing the most valuable type-strain genomes for metagenomic binning, comparative biology and taxonomic classification.</title>
        <authorList>
            <person name="Goeker M."/>
        </authorList>
    </citation>
    <scope>NUCLEOTIDE SEQUENCE [LARGE SCALE GENOMIC DNA]</scope>
    <source>
        <strain evidence="2 3">DSM 28650</strain>
    </source>
</reference>
<evidence type="ECO:0000256" key="1">
    <source>
        <dbReference type="SAM" id="Phobius"/>
    </source>
</evidence>
<accession>A0ABS4K7T2</accession>
<evidence type="ECO:0000313" key="3">
    <source>
        <dbReference type="Proteomes" id="UP001519308"/>
    </source>
</evidence>
<protein>
    <submittedName>
        <fullName evidence="2">Uncharacterized protein</fullName>
    </submittedName>
</protein>
<keyword evidence="1" id="KW-1133">Transmembrane helix</keyword>
<keyword evidence="1" id="KW-0812">Transmembrane</keyword>
<name>A0ABS4K7T2_9CLOT</name>
<keyword evidence="1" id="KW-0472">Membrane</keyword>
<dbReference type="Proteomes" id="UP001519308">
    <property type="component" value="Unassembled WGS sequence"/>
</dbReference>
<organism evidence="2 3">
    <name type="scientific">Clostridium punense</name>
    <dbReference type="NCBI Taxonomy" id="1054297"/>
    <lineage>
        <taxon>Bacteria</taxon>
        <taxon>Bacillati</taxon>
        <taxon>Bacillota</taxon>
        <taxon>Clostridia</taxon>
        <taxon>Eubacteriales</taxon>
        <taxon>Clostridiaceae</taxon>
        <taxon>Clostridium</taxon>
    </lineage>
</organism>
<proteinExistence type="predicted"/>
<evidence type="ECO:0000313" key="2">
    <source>
        <dbReference type="EMBL" id="MBP2023842.1"/>
    </source>
</evidence>
<dbReference type="RefSeq" id="WP_021282506.1">
    <property type="nucleotide sequence ID" value="NZ_JAGGLL010000039.1"/>
</dbReference>
<sequence length="100" mass="11958">MEYVSFIVLILALYLIVLIIKRFEDKARKVLTMEEVEHLIVWENNPFRKINPPEKLESIIEKIKMGEIVEVNNKKVYKDILRIATRNMKFNNLILIDDEK</sequence>
<comment type="caution">
    <text evidence="2">The sequence shown here is derived from an EMBL/GenBank/DDBJ whole genome shotgun (WGS) entry which is preliminary data.</text>
</comment>
<feature type="transmembrane region" description="Helical" evidence="1">
    <location>
        <begin position="6"/>
        <end position="23"/>
    </location>
</feature>
<dbReference type="EMBL" id="JAGGLL010000039">
    <property type="protein sequence ID" value="MBP2023842.1"/>
    <property type="molecule type" value="Genomic_DNA"/>
</dbReference>
<keyword evidence="3" id="KW-1185">Reference proteome</keyword>